<dbReference type="AlphaFoldDB" id="A0A7R9PUG7"/>
<protein>
    <submittedName>
        <fullName evidence="1">Uncharacterized protein</fullName>
    </submittedName>
</protein>
<dbReference type="Proteomes" id="UP000759131">
    <property type="component" value="Unassembled WGS sequence"/>
</dbReference>
<dbReference type="EMBL" id="OC855140">
    <property type="protein sequence ID" value="CAD7621318.1"/>
    <property type="molecule type" value="Genomic_DNA"/>
</dbReference>
<organism evidence="1">
    <name type="scientific">Medioppia subpectinata</name>
    <dbReference type="NCBI Taxonomy" id="1979941"/>
    <lineage>
        <taxon>Eukaryota</taxon>
        <taxon>Metazoa</taxon>
        <taxon>Ecdysozoa</taxon>
        <taxon>Arthropoda</taxon>
        <taxon>Chelicerata</taxon>
        <taxon>Arachnida</taxon>
        <taxon>Acari</taxon>
        <taxon>Acariformes</taxon>
        <taxon>Sarcoptiformes</taxon>
        <taxon>Oribatida</taxon>
        <taxon>Brachypylina</taxon>
        <taxon>Oppioidea</taxon>
        <taxon>Oppiidae</taxon>
        <taxon>Medioppia</taxon>
    </lineage>
</organism>
<sequence length="81" mass="8700">MITAAVENKAACTCGKILGSHCGGRMNIPYEYGLYALTGDCIPTGYYNCPAIDRAPEFKGICNTCQQSDITGKDSCHVNIF</sequence>
<gene>
    <name evidence="1" type="ORF">OSB1V03_LOCUS1790</name>
</gene>
<dbReference type="EMBL" id="CAJPIZ010000565">
    <property type="protein sequence ID" value="CAG2101748.1"/>
    <property type="molecule type" value="Genomic_DNA"/>
</dbReference>
<name>A0A7R9PUG7_9ACAR</name>
<proteinExistence type="predicted"/>
<accession>A0A7R9PUG7</accession>
<evidence type="ECO:0000313" key="2">
    <source>
        <dbReference type="Proteomes" id="UP000759131"/>
    </source>
</evidence>
<keyword evidence="2" id="KW-1185">Reference proteome</keyword>
<evidence type="ECO:0000313" key="1">
    <source>
        <dbReference type="EMBL" id="CAD7621318.1"/>
    </source>
</evidence>
<reference evidence="1" key="1">
    <citation type="submission" date="2020-11" db="EMBL/GenBank/DDBJ databases">
        <authorList>
            <person name="Tran Van P."/>
        </authorList>
    </citation>
    <scope>NUCLEOTIDE SEQUENCE</scope>
</reference>